<gene>
    <name evidence="10" type="ORF">BC349_12340</name>
</gene>
<dbReference type="EMBL" id="MBUA01000023">
    <property type="protein sequence ID" value="MBC6491842.1"/>
    <property type="molecule type" value="Genomic_DNA"/>
</dbReference>
<dbReference type="SUPFAM" id="SSF49299">
    <property type="entry name" value="PKD domain"/>
    <property type="match status" value="1"/>
</dbReference>
<keyword evidence="3 6" id="KW-0479">Metal-binding</keyword>
<evidence type="ECO:0000313" key="11">
    <source>
        <dbReference type="Proteomes" id="UP000765802"/>
    </source>
</evidence>
<feature type="domain" description="PKD" evidence="8">
    <location>
        <begin position="747"/>
        <end position="799"/>
    </location>
</feature>
<dbReference type="InterPro" id="IPR022409">
    <property type="entry name" value="PKD/Chitinase_dom"/>
</dbReference>
<evidence type="ECO:0000256" key="4">
    <source>
        <dbReference type="ARBA" id="ARBA00022982"/>
    </source>
</evidence>
<sequence length="1148" mass="126530">MIRSLATFLSLSCLALILSMAISCGGRSGKARVLVFSKTAGFYHNSIPDGIAAIQKLGKENGFDVDTTVNAAWFTDDSLKKYSAVIFLSTTGDVLNNYQEAAFERYIQSGGGYVGIHAASDTEYEWGWYGRLAGAYFLDHPGINDTFPNVQPGVLNVVDRSHISTKHLEEKWNKTDEFYSFKKMNPDVKVLVTVDEKSYKGGKNGDHHPMSWYHEYDGGRAFYTNMGHTKETFTEDPFVKHLLGGIRYAIGKNKKLDYNKARTLNVPDEDRFTKTMLVTGQFFEPTELTVLPNLDILVAQRRGEILLVKNGDSIPKLAKMLNVYWKTNTPGVNAEEGVLGIKADPDFEKNRFVYVFYSPIDTSVNRLSRFRLSNDSLVEEKTILDVYSQREICCHTGGSIAFDKDGNLFLSTGDNSTPFDEPKQTYTNRGFAPLDDRQGHEQYDARRSSGNPNDLRGKILRIKVKEDGSYDIPDGNLYPKRTEGTRPEIYVQGNRNPYRISVDQKNGYLYWGEVGPDAGGDSLGVRGPRGYDEVNQARKAGFFGWPLFIANNIPYHEYDYATGKTGPLFDPAKPVNTSRNNTGIKELPPAQPAFIWYPYGASVDFPSVGTGGRNAMAGPVYYTDMFPKETRMPDYMNGKLIIYDWIRGWVKLVTMMPNGDFDKMEPFMPNTKFNNMIDMEVGPDGKLYLLEYGSGWFSKNPDAGLARIDFNGGNRAPKVAGISVDRRSGALPYKVVATVDAKDPEKDPLTYTWNLGNGEQKETTVPQLEYTYSKTGDYSISVTVSDDKKETAKSEPVNVYAGNDEPEVSIKIRGNQTFYFPGKMVEYEVKVSDKNDPTAATDVSGLVVSADYLESPDKAGANLGHMLMSEATVGKSLVQSLDCKSCHKENEKSIGPAYFEVAKKYRDRPDAVGYLVNKIIKGGGGVWGETAMSAHPDLKENDARQIVAWIQSLAAAQKLQPSLPAVGSVKSTLDKKPTDQGVLVISASYTDKGGNNIKPLTGNNSVVLKGSKLDFGAATNLRDFSLMRVQGMTLMIVPKPTGHFSMEKLDLTGVNGAALVVGWQEAPKIGYVFEFRLDAPDGKKIGEAVLKGGMSSARPAGGFGGTMLNVVLEPVTDGKLHNLYIISRVADPAEAGTVALQAIQLISK</sequence>
<dbReference type="Pfam" id="PF06283">
    <property type="entry name" value="ThuA"/>
    <property type="match status" value="1"/>
</dbReference>
<dbReference type="InterPro" id="IPR035986">
    <property type="entry name" value="PKD_dom_sf"/>
</dbReference>
<dbReference type="InterPro" id="IPR036909">
    <property type="entry name" value="Cyt_c-like_dom_sf"/>
</dbReference>
<dbReference type="InterPro" id="IPR013783">
    <property type="entry name" value="Ig-like_fold"/>
</dbReference>
<comment type="caution">
    <text evidence="10">The sequence shown here is derived from an EMBL/GenBank/DDBJ whole genome shotgun (WGS) entry which is preliminary data.</text>
</comment>
<keyword evidence="11" id="KW-1185">Reference proteome</keyword>
<dbReference type="SUPFAM" id="SSF50952">
    <property type="entry name" value="Soluble quinoprotein glucose dehydrogenase"/>
    <property type="match status" value="1"/>
</dbReference>
<keyword evidence="2 6" id="KW-0349">Heme</keyword>
<dbReference type="PANTHER" id="PTHR40469">
    <property type="entry name" value="SECRETED GLYCOSYL HYDROLASE"/>
    <property type="match status" value="1"/>
</dbReference>
<dbReference type="Gene3D" id="3.40.50.880">
    <property type="match status" value="1"/>
</dbReference>
<dbReference type="Gene3D" id="2.120.10.30">
    <property type="entry name" value="TolB, C-terminal domain"/>
    <property type="match status" value="1"/>
</dbReference>
<organism evidence="10 11">
    <name type="scientific">Flavihumibacter stibioxidans</name>
    <dbReference type="NCBI Taxonomy" id="1834163"/>
    <lineage>
        <taxon>Bacteria</taxon>
        <taxon>Pseudomonadati</taxon>
        <taxon>Bacteroidota</taxon>
        <taxon>Chitinophagia</taxon>
        <taxon>Chitinophagales</taxon>
        <taxon>Chitinophagaceae</taxon>
        <taxon>Flavihumibacter</taxon>
    </lineage>
</organism>
<dbReference type="PROSITE" id="PS50093">
    <property type="entry name" value="PKD"/>
    <property type="match status" value="1"/>
</dbReference>
<evidence type="ECO:0000256" key="6">
    <source>
        <dbReference type="PROSITE-ProRule" id="PRU00433"/>
    </source>
</evidence>
<dbReference type="PROSITE" id="PS51007">
    <property type="entry name" value="CYTC"/>
    <property type="match status" value="1"/>
</dbReference>
<feature type="domain" description="Cytochrome c" evidence="9">
    <location>
        <begin position="869"/>
        <end position="954"/>
    </location>
</feature>
<dbReference type="Pfam" id="PF07995">
    <property type="entry name" value="GSDH"/>
    <property type="match status" value="1"/>
</dbReference>
<dbReference type="InterPro" id="IPR011041">
    <property type="entry name" value="Quinoprot_gluc/sorb_DH_b-prop"/>
</dbReference>
<evidence type="ECO:0000256" key="1">
    <source>
        <dbReference type="ARBA" id="ARBA00022448"/>
    </source>
</evidence>
<dbReference type="InterPro" id="IPR029010">
    <property type="entry name" value="ThuA-like"/>
</dbReference>
<dbReference type="CDD" id="cd00146">
    <property type="entry name" value="PKD"/>
    <property type="match status" value="1"/>
</dbReference>
<dbReference type="RefSeq" id="WP_187257162.1">
    <property type="nucleotide sequence ID" value="NZ_JBHULF010000007.1"/>
</dbReference>
<feature type="compositionally biased region" description="Basic and acidic residues" evidence="7">
    <location>
        <begin position="434"/>
        <end position="447"/>
    </location>
</feature>
<evidence type="ECO:0000256" key="5">
    <source>
        <dbReference type="ARBA" id="ARBA00023004"/>
    </source>
</evidence>
<dbReference type="InterPro" id="IPR009056">
    <property type="entry name" value="Cyt_c-like_dom"/>
</dbReference>
<keyword evidence="1" id="KW-0813">Transport</keyword>
<feature type="compositionally biased region" description="Polar residues" evidence="7">
    <location>
        <begin position="415"/>
        <end position="428"/>
    </location>
</feature>
<evidence type="ECO:0000259" key="8">
    <source>
        <dbReference type="PROSITE" id="PS50093"/>
    </source>
</evidence>
<protein>
    <submittedName>
        <fullName evidence="10">Crp/Fnr family transcriptional regulator</fullName>
    </submittedName>
</protein>
<proteinExistence type="predicted"/>
<dbReference type="InterPro" id="IPR002324">
    <property type="entry name" value="Cyt_c_ID"/>
</dbReference>
<dbReference type="SMART" id="SM00089">
    <property type="entry name" value="PKD"/>
    <property type="match status" value="1"/>
</dbReference>
<feature type="region of interest" description="Disordered" evidence="7">
    <location>
        <begin position="415"/>
        <end position="452"/>
    </location>
</feature>
<dbReference type="SUPFAM" id="SSF52317">
    <property type="entry name" value="Class I glutamine amidotransferase-like"/>
    <property type="match status" value="1"/>
</dbReference>
<accession>A0ABR7MA43</accession>
<dbReference type="Pfam" id="PF00801">
    <property type="entry name" value="PKD"/>
    <property type="match status" value="1"/>
</dbReference>
<reference evidence="10 11" key="1">
    <citation type="submission" date="2016-07" db="EMBL/GenBank/DDBJ databases">
        <title>Genome analysis of Flavihumibacter stibioxidans YS-17.</title>
        <authorList>
            <person name="Shi K."/>
            <person name="Han Y."/>
            <person name="Wang G."/>
        </authorList>
    </citation>
    <scope>NUCLEOTIDE SEQUENCE [LARGE SCALE GENOMIC DNA]</scope>
    <source>
        <strain evidence="10 11">YS-17</strain>
    </source>
</reference>
<evidence type="ECO:0000313" key="10">
    <source>
        <dbReference type="EMBL" id="MBC6491842.1"/>
    </source>
</evidence>
<evidence type="ECO:0000256" key="3">
    <source>
        <dbReference type="ARBA" id="ARBA00022723"/>
    </source>
</evidence>
<evidence type="ECO:0000256" key="7">
    <source>
        <dbReference type="SAM" id="MobiDB-lite"/>
    </source>
</evidence>
<dbReference type="InterPro" id="IPR011042">
    <property type="entry name" value="6-blade_b-propeller_TolB-like"/>
</dbReference>
<keyword evidence="5 6" id="KW-0408">Iron</keyword>
<evidence type="ECO:0000259" key="9">
    <source>
        <dbReference type="PROSITE" id="PS51007"/>
    </source>
</evidence>
<name>A0ABR7MA43_9BACT</name>
<dbReference type="Pfam" id="PF00034">
    <property type="entry name" value="Cytochrom_C"/>
    <property type="match status" value="1"/>
</dbReference>
<dbReference type="Gene3D" id="2.60.40.10">
    <property type="entry name" value="Immunoglobulins"/>
    <property type="match status" value="1"/>
</dbReference>
<dbReference type="PANTHER" id="PTHR40469:SF2">
    <property type="entry name" value="GALACTOSE-BINDING DOMAIN-LIKE SUPERFAMILY PROTEIN"/>
    <property type="match status" value="1"/>
</dbReference>
<evidence type="ECO:0000256" key="2">
    <source>
        <dbReference type="ARBA" id="ARBA00022617"/>
    </source>
</evidence>
<dbReference type="Gene3D" id="1.10.760.10">
    <property type="entry name" value="Cytochrome c-like domain"/>
    <property type="match status" value="1"/>
</dbReference>
<dbReference type="PROSITE" id="PS51257">
    <property type="entry name" value="PROKAR_LIPOPROTEIN"/>
    <property type="match status" value="1"/>
</dbReference>
<dbReference type="PRINTS" id="PR00606">
    <property type="entry name" value="CYTCHROMECID"/>
</dbReference>
<dbReference type="SUPFAM" id="SSF46626">
    <property type="entry name" value="Cytochrome c"/>
    <property type="match status" value="1"/>
</dbReference>
<dbReference type="InterPro" id="IPR029062">
    <property type="entry name" value="Class_I_gatase-like"/>
</dbReference>
<dbReference type="InterPro" id="IPR012938">
    <property type="entry name" value="Glc/Sorbosone_DH"/>
</dbReference>
<dbReference type="InterPro" id="IPR000601">
    <property type="entry name" value="PKD_dom"/>
</dbReference>
<dbReference type="Proteomes" id="UP000765802">
    <property type="component" value="Unassembled WGS sequence"/>
</dbReference>
<keyword evidence="4" id="KW-0249">Electron transport</keyword>